<proteinExistence type="predicted"/>
<dbReference type="AlphaFoldDB" id="A0A7E4W3J1"/>
<feature type="transmembrane region" description="Helical" evidence="1">
    <location>
        <begin position="116"/>
        <end position="137"/>
    </location>
</feature>
<evidence type="ECO:0000313" key="3">
    <source>
        <dbReference type="Proteomes" id="UP000492821"/>
    </source>
</evidence>
<evidence type="ECO:0000256" key="2">
    <source>
        <dbReference type="SAM" id="SignalP"/>
    </source>
</evidence>
<feature type="signal peptide" evidence="2">
    <location>
        <begin position="1"/>
        <end position="18"/>
    </location>
</feature>
<dbReference type="WBParaSite" id="Pan_g6619.t1">
    <property type="protein sequence ID" value="Pan_g6619.t1"/>
    <property type="gene ID" value="Pan_g6619"/>
</dbReference>
<keyword evidence="1" id="KW-0472">Membrane</keyword>
<feature type="chain" id="PRO_5028897797" evidence="2">
    <location>
        <begin position="19"/>
        <end position="207"/>
    </location>
</feature>
<keyword evidence="3" id="KW-1185">Reference proteome</keyword>
<name>A0A7E4W3J1_PANRE</name>
<dbReference type="Proteomes" id="UP000492821">
    <property type="component" value="Unassembled WGS sequence"/>
</dbReference>
<keyword evidence="2" id="KW-0732">Signal</keyword>
<reference evidence="3" key="1">
    <citation type="journal article" date="2013" name="Genetics">
        <title>The draft genome and transcriptome of Panagrellus redivivus are shaped by the harsh demands of a free-living lifestyle.</title>
        <authorList>
            <person name="Srinivasan J."/>
            <person name="Dillman A.R."/>
            <person name="Macchietto M.G."/>
            <person name="Heikkinen L."/>
            <person name="Lakso M."/>
            <person name="Fracchia K.M."/>
            <person name="Antoshechkin I."/>
            <person name="Mortazavi A."/>
            <person name="Wong G."/>
            <person name="Sternberg P.W."/>
        </authorList>
    </citation>
    <scope>NUCLEOTIDE SEQUENCE [LARGE SCALE GENOMIC DNA]</scope>
    <source>
        <strain evidence="3">MT8872</strain>
    </source>
</reference>
<protein>
    <submittedName>
        <fullName evidence="4">CUB domain-containing protein</fullName>
    </submittedName>
</protein>
<organism evidence="3 4">
    <name type="scientific">Panagrellus redivivus</name>
    <name type="common">Microworm</name>
    <dbReference type="NCBI Taxonomy" id="6233"/>
    <lineage>
        <taxon>Eukaryota</taxon>
        <taxon>Metazoa</taxon>
        <taxon>Ecdysozoa</taxon>
        <taxon>Nematoda</taxon>
        <taxon>Chromadorea</taxon>
        <taxon>Rhabditida</taxon>
        <taxon>Tylenchina</taxon>
        <taxon>Panagrolaimomorpha</taxon>
        <taxon>Panagrolaimoidea</taxon>
        <taxon>Panagrolaimidae</taxon>
        <taxon>Panagrellus</taxon>
    </lineage>
</organism>
<evidence type="ECO:0000313" key="4">
    <source>
        <dbReference type="WBParaSite" id="Pan_g6619.t1"/>
    </source>
</evidence>
<keyword evidence="1" id="KW-0812">Transmembrane</keyword>
<reference evidence="4" key="2">
    <citation type="submission" date="2020-10" db="UniProtKB">
        <authorList>
            <consortium name="WormBaseParasite"/>
        </authorList>
    </citation>
    <scope>IDENTIFICATION</scope>
</reference>
<evidence type="ECO:0000256" key="1">
    <source>
        <dbReference type="SAM" id="Phobius"/>
    </source>
</evidence>
<sequence length="207" mass="23488">MRVIIAMMLYTVQSAVHAVDQGGGNFTEVVYVNDSVVLNSYIEFRVDEKQFSGFLVTFANKMDVHRESCVILDGLLVLQVNERNISFGCSHYIECRKNLDHISIAIVDKRTHLEQYILTGFGISSLFLSITLLMIAYQWHSAKRNTNHNQYVKNIFGDRVKQRDSTDPEETVALLAMGLRNFLPRMAPAPPCPPVQLRSMSYSRVGL</sequence>
<accession>A0A7E4W3J1</accession>
<keyword evidence="1" id="KW-1133">Transmembrane helix</keyword>